<reference evidence="2 3" key="1">
    <citation type="submission" date="2018-06" db="EMBL/GenBank/DDBJ databases">
        <title>Genomic Encyclopedia of Archaeal and Bacterial Type Strains, Phase II (KMG-II): from individual species to whole genera.</title>
        <authorList>
            <person name="Goeker M."/>
        </authorList>
    </citation>
    <scope>NUCLEOTIDE SEQUENCE [LARGE SCALE GENOMIC DNA]</scope>
    <source>
        <strain evidence="2 3">DSM 27372</strain>
    </source>
</reference>
<gene>
    <name evidence="2" type="ORF">B0O44_10838</name>
</gene>
<protein>
    <submittedName>
        <fullName evidence="2">Hemerythrin HHE cation binding domain-containing protein</fullName>
    </submittedName>
</protein>
<comment type="caution">
    <text evidence="2">The sequence shown here is derived from an EMBL/GenBank/DDBJ whole genome shotgun (WGS) entry which is preliminary data.</text>
</comment>
<dbReference type="EMBL" id="QKLU01000008">
    <property type="protein sequence ID" value="PYF70612.1"/>
    <property type="molecule type" value="Genomic_DNA"/>
</dbReference>
<dbReference type="Gene3D" id="1.20.120.520">
    <property type="entry name" value="nmb1532 protein domain like"/>
    <property type="match status" value="1"/>
</dbReference>
<dbReference type="Proteomes" id="UP000248198">
    <property type="component" value="Unassembled WGS sequence"/>
</dbReference>
<organism evidence="2 3">
    <name type="scientific">Pedobacter nutrimenti</name>
    <dbReference type="NCBI Taxonomy" id="1241337"/>
    <lineage>
        <taxon>Bacteria</taxon>
        <taxon>Pseudomonadati</taxon>
        <taxon>Bacteroidota</taxon>
        <taxon>Sphingobacteriia</taxon>
        <taxon>Sphingobacteriales</taxon>
        <taxon>Sphingobacteriaceae</taxon>
        <taxon>Pedobacter</taxon>
    </lineage>
</organism>
<name>A0A318U9G8_9SPHI</name>
<evidence type="ECO:0000259" key="1">
    <source>
        <dbReference type="Pfam" id="PF01814"/>
    </source>
</evidence>
<dbReference type="OrthoDB" id="9793254at2"/>
<feature type="domain" description="Hemerythrin-like" evidence="1">
    <location>
        <begin position="39"/>
        <end position="124"/>
    </location>
</feature>
<keyword evidence="3" id="KW-1185">Reference proteome</keyword>
<evidence type="ECO:0000313" key="2">
    <source>
        <dbReference type="EMBL" id="PYF70612.1"/>
    </source>
</evidence>
<dbReference type="AlphaFoldDB" id="A0A318U9G8"/>
<evidence type="ECO:0000313" key="3">
    <source>
        <dbReference type="Proteomes" id="UP000248198"/>
    </source>
</evidence>
<dbReference type="RefSeq" id="WP_110833842.1">
    <property type="nucleotide sequence ID" value="NZ_QKLU01000008.1"/>
</dbReference>
<proteinExistence type="predicted"/>
<sequence length="166" mass="19994">MEKKPIKRSEEFKAFSRDHHFGLLFCWKIKQGLETSVEPERLGSYVDYFWLGHLREHFHIEESVLFDRFQDPVCIQAKKEHCTIMNQIEKIRGEERESQEAYEGLVKMLNNHIRYEERVVFPRLEQILPVSSLNEITQHLDSEHKDDFIDNYPDEFWVKPKNQSNV</sequence>
<dbReference type="Pfam" id="PF01814">
    <property type="entry name" value="Hemerythrin"/>
    <property type="match status" value="1"/>
</dbReference>
<dbReference type="InterPro" id="IPR012312">
    <property type="entry name" value="Hemerythrin-like"/>
</dbReference>
<accession>A0A318U9G8</accession>